<feature type="compositionally biased region" description="Basic and acidic residues" evidence="1">
    <location>
        <begin position="173"/>
        <end position="185"/>
    </location>
</feature>
<dbReference type="GO" id="GO:0004540">
    <property type="term" value="F:RNA nuclease activity"/>
    <property type="evidence" value="ECO:0007669"/>
    <property type="project" value="InterPro"/>
</dbReference>
<dbReference type="Proteomes" id="UP000077787">
    <property type="component" value="Chromosome"/>
</dbReference>
<gene>
    <name evidence="3" type="ORF">PS273GM_03035</name>
</gene>
<evidence type="ECO:0000256" key="1">
    <source>
        <dbReference type="SAM" id="MobiDB-lite"/>
    </source>
</evidence>
<feature type="compositionally biased region" description="Polar residues" evidence="1">
    <location>
        <begin position="156"/>
        <end position="166"/>
    </location>
</feature>
<sequence>MAAKPSNTRQQIHLAVLIDADNAPAAIVEGLFEEIAKYGVASVKRIYGDWTKPNLGSWKKVLLDYSIQPIQQFAYTSGKNATDSSLIIDAMDLLYTRRFDGFCLVSSDSDFTRLAARIREEGLTVYGFGEQKTPSPFVSACDKFIYTEILRADAPKTSQEPPSNGDKTPAPELAEKPEDEAKTAEKGGQVKAQKAPVEFIAKVLSDIADDEDDWVHLGELGSNISKLRPAFDPRLYGFKKLSDLIKSHPKRFELEARGTTSTGGKALYARNLKPQK</sequence>
<dbReference type="OrthoDB" id="9783963at2"/>
<feature type="region of interest" description="Disordered" evidence="1">
    <location>
        <begin position="255"/>
        <end position="276"/>
    </location>
</feature>
<dbReference type="PANTHER" id="PTHR35811:SF1">
    <property type="entry name" value="HTH OST-TYPE DOMAIN-CONTAINING PROTEIN"/>
    <property type="match status" value="1"/>
</dbReference>
<protein>
    <recommendedName>
        <fullName evidence="2">HTH OST-type domain-containing protein</fullName>
    </recommendedName>
</protein>
<dbReference type="RefSeq" id="WP_064480548.1">
    <property type="nucleotide sequence ID" value="NZ_CP015641.1"/>
</dbReference>
<accession>A0A172WL63</accession>
<dbReference type="Gene3D" id="3.30.420.610">
    <property type="entry name" value="LOTUS domain-like"/>
    <property type="match status" value="1"/>
</dbReference>
<dbReference type="Pfam" id="PF12872">
    <property type="entry name" value="OST-HTH"/>
    <property type="match status" value="1"/>
</dbReference>
<dbReference type="InterPro" id="IPR041966">
    <property type="entry name" value="LOTUS-like"/>
</dbReference>
<organism evidence="3 4">
    <name type="scientific">Stutzerimonas stutzeri</name>
    <name type="common">Pseudomonas stutzeri</name>
    <dbReference type="NCBI Taxonomy" id="316"/>
    <lineage>
        <taxon>Bacteria</taxon>
        <taxon>Pseudomonadati</taxon>
        <taxon>Pseudomonadota</taxon>
        <taxon>Gammaproteobacteria</taxon>
        <taxon>Pseudomonadales</taxon>
        <taxon>Pseudomonadaceae</taxon>
        <taxon>Stutzerimonas</taxon>
    </lineage>
</organism>
<name>A0A172WL63_STUST</name>
<reference evidence="3 4" key="1">
    <citation type="submission" date="2016-05" db="EMBL/GenBank/DDBJ databases">
        <title>Genome sequence of Pseudomonas stutzeri 273 and identification of the exopolysaccharide biosynthesis locus.</title>
        <authorList>
            <person name="Wu S."/>
            <person name="Sun C."/>
        </authorList>
    </citation>
    <scope>NUCLEOTIDE SEQUENCE [LARGE SCALE GENOMIC DNA]</scope>
    <source>
        <strain evidence="3 4">273</strain>
    </source>
</reference>
<evidence type="ECO:0000313" key="3">
    <source>
        <dbReference type="EMBL" id="ANF24193.1"/>
    </source>
</evidence>
<dbReference type="PROSITE" id="PS51644">
    <property type="entry name" value="HTH_OST"/>
    <property type="match status" value="1"/>
</dbReference>
<dbReference type="InterPro" id="IPR025605">
    <property type="entry name" value="OST-HTH/LOTUS_dom"/>
</dbReference>
<dbReference type="Gene3D" id="3.40.50.1010">
    <property type="entry name" value="5'-nuclease"/>
    <property type="match status" value="1"/>
</dbReference>
<dbReference type="PANTHER" id="PTHR35811">
    <property type="entry name" value="SLR1870 PROTEIN"/>
    <property type="match status" value="1"/>
</dbReference>
<evidence type="ECO:0000259" key="2">
    <source>
        <dbReference type="PROSITE" id="PS51644"/>
    </source>
</evidence>
<feature type="region of interest" description="Disordered" evidence="1">
    <location>
        <begin position="155"/>
        <end position="190"/>
    </location>
</feature>
<evidence type="ECO:0000313" key="4">
    <source>
        <dbReference type="Proteomes" id="UP000077787"/>
    </source>
</evidence>
<proteinExistence type="predicted"/>
<dbReference type="EMBL" id="CP015641">
    <property type="protein sequence ID" value="ANF24193.1"/>
    <property type="molecule type" value="Genomic_DNA"/>
</dbReference>
<dbReference type="InterPro" id="IPR021139">
    <property type="entry name" value="NYN"/>
</dbReference>
<dbReference type="CDD" id="cd10146">
    <property type="entry name" value="LabA_like_C"/>
    <property type="match status" value="1"/>
</dbReference>
<dbReference type="AlphaFoldDB" id="A0A172WL63"/>
<feature type="domain" description="HTH OST-type" evidence="2">
    <location>
        <begin position="196"/>
        <end position="271"/>
    </location>
</feature>
<dbReference type="Pfam" id="PF01936">
    <property type="entry name" value="NYN"/>
    <property type="match status" value="1"/>
</dbReference>
<dbReference type="CDD" id="cd11297">
    <property type="entry name" value="PIN_LabA-like_N_1"/>
    <property type="match status" value="1"/>
</dbReference>